<dbReference type="EMBL" id="FMAU01000007">
    <property type="protein sequence ID" value="SCC32095.1"/>
    <property type="molecule type" value="Genomic_DNA"/>
</dbReference>
<dbReference type="RefSeq" id="WP_058299793.1">
    <property type="nucleotide sequence ID" value="NZ_FMAU01000007.1"/>
</dbReference>
<dbReference type="PROSITE" id="PS50965">
    <property type="entry name" value="NERD"/>
    <property type="match status" value="1"/>
</dbReference>
<evidence type="ECO:0000259" key="1">
    <source>
        <dbReference type="PROSITE" id="PS50965"/>
    </source>
</evidence>
<organism evidence="2 3">
    <name type="scientific">[Bacillus] enclensis</name>
    <dbReference type="NCBI Taxonomy" id="1402860"/>
    <lineage>
        <taxon>Bacteria</taxon>
        <taxon>Bacillati</taxon>
        <taxon>Bacillota</taxon>
        <taxon>Bacilli</taxon>
        <taxon>Bacillales</taxon>
        <taxon>Bacillaceae</taxon>
        <taxon>Rossellomorea</taxon>
    </lineage>
</organism>
<evidence type="ECO:0000313" key="2">
    <source>
        <dbReference type="EMBL" id="SCC32095.1"/>
    </source>
</evidence>
<proteinExistence type="predicted"/>
<feature type="domain" description="NERD" evidence="1">
    <location>
        <begin position="41"/>
        <end position="157"/>
    </location>
</feature>
<dbReference type="Pfam" id="PF08378">
    <property type="entry name" value="NERD"/>
    <property type="match status" value="1"/>
</dbReference>
<dbReference type="Proteomes" id="UP000181997">
    <property type="component" value="Unassembled WGS sequence"/>
</dbReference>
<dbReference type="OrthoDB" id="569879at2"/>
<protein>
    <submittedName>
        <fullName evidence="2">Nuclease-related domain-containing protein</fullName>
    </submittedName>
</protein>
<reference evidence="3" key="1">
    <citation type="submission" date="2016-08" db="EMBL/GenBank/DDBJ databases">
        <authorList>
            <person name="Varghese N."/>
            <person name="Submissions Spin"/>
        </authorList>
    </citation>
    <scope>NUCLEOTIDE SEQUENCE [LARGE SCALE GENOMIC DNA]</scope>
    <source>
        <strain evidence="3">SGD-1123</strain>
    </source>
</reference>
<evidence type="ECO:0000313" key="3">
    <source>
        <dbReference type="Proteomes" id="UP000181997"/>
    </source>
</evidence>
<keyword evidence="3" id="KW-1185">Reference proteome</keyword>
<gene>
    <name evidence="2" type="ORF">GA0061094_3965</name>
</gene>
<dbReference type="AlphaFoldDB" id="A0A0V8H9K2"/>
<sequence length="321" mass="37618">MNLKERQIPEIILKLQAVLERLPKRHEKIILLKNDLSKFQAGFNGEKSIDFYLQTLPNQHFLILHDVRILINNQFFQIDTLILTKKYILILEIKNLSGIIDFDGEFNQAVQTKNGEQKAFPDPLFQLNRQETMLRQWLDLNQLPPLPIHGLVVMSNIHAVIRSNHEQFTQKIIRPTSLAQKINELEDYYGQGIEVQDKELKKITKRILKAHSPLKKSILESYGIARDEVIRGVCCDQCHNYALKRRHGRWKCDYCNWTSKDAHKNALNDYCLLFGEKITSRELQHFLMIDSPSLATRIFRELNVQREGNKKSTVYTLKFPQ</sequence>
<name>A0A0V8H9K2_9BACI</name>
<dbReference type="InterPro" id="IPR011528">
    <property type="entry name" value="NERD"/>
</dbReference>
<accession>A0A0V8H9K2</accession>